<evidence type="ECO:0000256" key="5">
    <source>
        <dbReference type="ARBA" id="ARBA00023054"/>
    </source>
</evidence>
<keyword evidence="3" id="KW-0963">Cytoplasm</keyword>
<name>A0A146K981_9EUKA</name>
<comment type="subunit">
    <text evidence="9">Microtubule inner protein component of sperm flagellar doublet microtubules.</text>
</comment>
<evidence type="ECO:0000256" key="7">
    <source>
        <dbReference type="ARBA" id="ARBA00023212"/>
    </source>
</evidence>
<gene>
    <name evidence="11" type="ORF">TPC1_16102</name>
</gene>
<keyword evidence="5 10" id="KW-0175">Coiled coil</keyword>
<dbReference type="Pfam" id="PF05914">
    <property type="entry name" value="RIB43A"/>
    <property type="match status" value="1"/>
</dbReference>
<comment type="subcellular location">
    <subcellularLocation>
        <location evidence="1">Cytoplasm</location>
        <location evidence="1">Cytoskeleton</location>
        <location evidence="1">Flagellum axoneme</location>
    </subcellularLocation>
</comment>
<organism evidence="11">
    <name type="scientific">Trepomonas sp. PC1</name>
    <dbReference type="NCBI Taxonomy" id="1076344"/>
    <lineage>
        <taxon>Eukaryota</taxon>
        <taxon>Metamonada</taxon>
        <taxon>Diplomonadida</taxon>
        <taxon>Hexamitidae</taxon>
        <taxon>Hexamitinae</taxon>
        <taxon>Trepomonas</taxon>
    </lineage>
</organism>
<evidence type="ECO:0000256" key="9">
    <source>
        <dbReference type="ARBA" id="ARBA00046435"/>
    </source>
</evidence>
<proteinExistence type="inferred from homology"/>
<comment type="similarity">
    <text evidence="2">Belongs to the RIB43A family.</text>
</comment>
<feature type="coiled-coil region" evidence="10">
    <location>
        <begin position="219"/>
        <end position="246"/>
    </location>
</feature>
<keyword evidence="7" id="KW-0206">Cytoskeleton</keyword>
<sequence length="375" mass="45252">ETFEEQQFRESKRIQHTQTVLEDRAARIHDAKLKNKHDNDTLEQQSKTKQLKAALERQQQLADDQRILTVNAMLSNQERIFQQEKLNKEREDLQYSIEFLRRDLTREWDINDPAYLAKMRPIRVDKVDQNGNVIIDQQLGVSSGQFFDGEDHEAKRRMLLQYEQFKQEMEQHMKQTLTQRALTVQEQKEFEKKQLKMIEYLANQERLQKQTQYQKNVEFAEENKKLSQMKKQLLQTQKQQEIEEEKLHQKNFANTRLMQEAPIEGKVDEFKGFNKNKINEFNQEIQRQIVEAQQKKAIYRQQQIEEEARQLEVNRQLKINELQQQREKQALNRIVAEENRQQVKVHQIKKQEMTQTLGKNQIEQGFHDKFEKYGR</sequence>
<dbReference type="InterPro" id="IPR008805">
    <property type="entry name" value="RIB43A"/>
</dbReference>
<dbReference type="PANTHER" id="PTHR14517">
    <property type="entry name" value="RIB43A-RELATED"/>
    <property type="match status" value="1"/>
</dbReference>
<evidence type="ECO:0000256" key="2">
    <source>
        <dbReference type="ARBA" id="ARBA00006875"/>
    </source>
</evidence>
<reference evidence="11" key="1">
    <citation type="submission" date="2015-07" db="EMBL/GenBank/DDBJ databases">
        <title>Adaptation to a free-living lifestyle via gene acquisitions in the diplomonad Trepomonas sp. PC1.</title>
        <authorList>
            <person name="Xu F."/>
            <person name="Jerlstrom-Hultqvist J."/>
            <person name="Kolisko M."/>
            <person name="Simpson A.G.B."/>
            <person name="Roger A.J."/>
            <person name="Svard S.G."/>
            <person name="Andersson J.O."/>
        </authorList>
    </citation>
    <scope>NUCLEOTIDE SEQUENCE</scope>
    <source>
        <strain evidence="11">PC1</strain>
    </source>
</reference>
<dbReference type="EMBL" id="GDID01004535">
    <property type="protein sequence ID" value="JAP92071.1"/>
    <property type="molecule type" value="Transcribed_RNA"/>
</dbReference>
<evidence type="ECO:0000256" key="6">
    <source>
        <dbReference type="ARBA" id="ARBA00023069"/>
    </source>
</evidence>
<evidence type="ECO:0000256" key="8">
    <source>
        <dbReference type="ARBA" id="ARBA00023273"/>
    </source>
</evidence>
<keyword evidence="6" id="KW-0969">Cilium</keyword>
<keyword evidence="8" id="KW-0966">Cell projection</keyword>
<dbReference type="PANTHER" id="PTHR14517:SF6">
    <property type="entry name" value="RE41410P"/>
    <property type="match status" value="1"/>
</dbReference>
<protein>
    <submittedName>
        <fullName evidence="11">RIB43A domain-containing protein</fullName>
    </submittedName>
</protein>
<accession>A0A146K981</accession>
<evidence type="ECO:0000256" key="10">
    <source>
        <dbReference type="SAM" id="Coils"/>
    </source>
</evidence>
<evidence type="ECO:0000313" key="11">
    <source>
        <dbReference type="EMBL" id="JAP92071.1"/>
    </source>
</evidence>
<evidence type="ECO:0000256" key="3">
    <source>
        <dbReference type="ARBA" id="ARBA00022490"/>
    </source>
</evidence>
<evidence type="ECO:0000256" key="4">
    <source>
        <dbReference type="ARBA" id="ARBA00022846"/>
    </source>
</evidence>
<keyword evidence="4" id="KW-0282">Flagellum</keyword>
<dbReference type="AlphaFoldDB" id="A0A146K981"/>
<evidence type="ECO:0000256" key="1">
    <source>
        <dbReference type="ARBA" id="ARBA00004611"/>
    </source>
</evidence>
<feature type="coiled-coil region" evidence="10">
    <location>
        <begin position="275"/>
        <end position="339"/>
    </location>
</feature>
<feature type="non-terminal residue" evidence="11">
    <location>
        <position position="1"/>
    </location>
</feature>